<dbReference type="Proteomes" id="UP000018439">
    <property type="component" value="Chromosome"/>
</dbReference>
<dbReference type="AlphaFoldDB" id="F3ZNA4"/>
<dbReference type="PROSITE" id="PS51257">
    <property type="entry name" value="PROKAR_LIPOPROTEIN"/>
    <property type="match status" value="1"/>
</dbReference>
<dbReference type="Pfam" id="PF08522">
    <property type="entry name" value="BT_3987-like_N"/>
    <property type="match status" value="1"/>
</dbReference>
<name>F3ZNA4_9BACE</name>
<dbReference type="Gene3D" id="2.60.120.200">
    <property type="match status" value="1"/>
</dbReference>
<dbReference type="GO" id="GO:0004553">
    <property type="term" value="F:hydrolase activity, hydrolyzing O-glycosyl compounds"/>
    <property type="evidence" value="ECO:0007669"/>
    <property type="project" value="UniProtKB-ARBA"/>
</dbReference>
<dbReference type="SUPFAM" id="SSF49899">
    <property type="entry name" value="Concanavalin A-like lectins/glucanases"/>
    <property type="match status" value="1"/>
</dbReference>
<dbReference type="InterPro" id="IPR013728">
    <property type="entry name" value="BT_3987-like_N"/>
</dbReference>
<dbReference type="STRING" id="679937.Bcop_1241"/>
<evidence type="ECO:0000313" key="2">
    <source>
        <dbReference type="EMBL" id="EGJ71444.1"/>
    </source>
</evidence>
<accession>F3ZNA4</accession>
<protein>
    <recommendedName>
        <fullName evidence="1">BT-3987-like N-terminal domain-containing protein</fullName>
    </recommendedName>
</protein>
<feature type="domain" description="BT-3987-like N-terminal" evidence="1">
    <location>
        <begin position="30"/>
        <end position="143"/>
    </location>
</feature>
<reference evidence="2 3" key="1">
    <citation type="journal article" date="2011" name="Stand. Genomic Sci.">
        <title>Non-contiguous finished genome sequence of Bacteroides coprosuis type strain (PC139).</title>
        <authorList>
            <person name="Land M."/>
            <person name="Held B."/>
            <person name="Gronow S."/>
            <person name="Abt B."/>
            <person name="Lucas S."/>
            <person name="Del Rio T.G."/>
            <person name="Nolan M."/>
            <person name="Tice H."/>
            <person name="Cheng J.F."/>
            <person name="Pitluck S."/>
            <person name="Liolios K."/>
            <person name="Pagani I."/>
            <person name="Ivanova N."/>
            <person name="Mavromatis K."/>
            <person name="Mikhailova N."/>
            <person name="Pati A."/>
            <person name="Tapia R."/>
            <person name="Han C."/>
            <person name="Goodwin L."/>
            <person name="Chen A."/>
            <person name="Palaniappan K."/>
            <person name="Hauser L."/>
            <person name="Brambilla E.M."/>
            <person name="Rohde M."/>
            <person name="Goker M."/>
            <person name="Detter J.C."/>
            <person name="Woyke T."/>
            <person name="Bristow J."/>
            <person name="Eisen J.A."/>
            <person name="Markowitz V."/>
            <person name="Hugenholtz P."/>
            <person name="Kyrpides N.C."/>
            <person name="Klenk H.P."/>
            <person name="Lapidus A."/>
        </authorList>
    </citation>
    <scope>NUCLEOTIDE SEQUENCE</scope>
    <source>
        <strain evidence="2 3">DSM 18011</strain>
    </source>
</reference>
<keyword evidence="3" id="KW-1185">Reference proteome</keyword>
<gene>
    <name evidence="2" type="ORF">Bcop_1241</name>
</gene>
<dbReference type="Gene3D" id="2.60.40.1740">
    <property type="entry name" value="hypothetical protein (bacova_03559)"/>
    <property type="match status" value="1"/>
</dbReference>
<organism evidence="2 3">
    <name type="scientific">Bacteroides coprosuis DSM 18011</name>
    <dbReference type="NCBI Taxonomy" id="679937"/>
    <lineage>
        <taxon>Bacteria</taxon>
        <taxon>Pseudomonadati</taxon>
        <taxon>Bacteroidota</taxon>
        <taxon>Bacteroidia</taxon>
        <taxon>Bacteroidales</taxon>
        <taxon>Bacteroidaceae</taxon>
        <taxon>Bacteroides</taxon>
    </lineage>
</organism>
<dbReference type="GO" id="GO:0005975">
    <property type="term" value="P:carbohydrate metabolic process"/>
    <property type="evidence" value="ECO:0007669"/>
    <property type="project" value="UniProtKB-ARBA"/>
</dbReference>
<proteinExistence type="predicted"/>
<evidence type="ECO:0000259" key="1">
    <source>
        <dbReference type="Pfam" id="PF08522"/>
    </source>
</evidence>
<dbReference type="OrthoDB" id="1037816at2"/>
<dbReference type="EMBL" id="CM001167">
    <property type="protein sequence ID" value="EGJ71444.1"/>
    <property type="molecule type" value="Genomic_DNA"/>
</dbReference>
<dbReference type="Pfam" id="PF13385">
    <property type="entry name" value="Laminin_G_3"/>
    <property type="match status" value="1"/>
</dbReference>
<sequence>MKNHLFKYLACFAITVLFIGCNDSENYLLEKKIYFEKSEIKLEVEDQTTIDYELNCRLSKKSSSSEEVTYAIADKSAVDRYNQRNGTDYEAFDLANINLEETNTIISSGQVYSEKNILTLNNVDKMEEGKSYLVPIHITCSSTPVVEGEDTLYLVLTKPIRILKVGRFYSSSIKVPLLPTDPFKSVTYEALIYIDSFGGNNTIMGSEGTLILRIGDLALPGGANDLIQIAGSKQFHADQKFVANKWYHVAFTYDQPTGKAIIYIDGEKAAESTWDTPSFDLTRDGGGFFIGKIDGFMWGERPLYGKMSEVRLWSVARTQNQLQQNMTNVDPKSEGLVAYYKLNGTDQYQADNSQWFVKDQSEKGMNGIVNGGRREIQTFELDSPLSIK</sequence>
<dbReference type="InterPro" id="IPR013320">
    <property type="entry name" value="ConA-like_dom_sf"/>
</dbReference>
<evidence type="ECO:0000313" key="3">
    <source>
        <dbReference type="Proteomes" id="UP000018439"/>
    </source>
</evidence>
<dbReference type="HOGENOM" id="CLU_050496_1_0_10"/>
<dbReference type="eggNOG" id="COG5492">
    <property type="taxonomic scope" value="Bacteria"/>
</dbReference>